<evidence type="ECO:0000256" key="6">
    <source>
        <dbReference type="ARBA" id="ARBA00022833"/>
    </source>
</evidence>
<comment type="subunit">
    <text evidence="2 8">Homodimer.</text>
</comment>
<dbReference type="KEGG" id="thyd:TTHT_0478"/>
<evidence type="ECO:0000256" key="7">
    <source>
        <dbReference type="ARBA" id="ARBA00048045"/>
    </source>
</evidence>
<dbReference type="GO" id="GO:0052717">
    <property type="term" value="F:tRNA-specific adenosine-34 deaminase activity"/>
    <property type="evidence" value="ECO:0007669"/>
    <property type="project" value="UniProtKB-UniRule"/>
</dbReference>
<dbReference type="FunFam" id="3.40.140.10:FF:000005">
    <property type="entry name" value="tRNA-specific adenosine deaminase"/>
    <property type="match status" value="1"/>
</dbReference>
<dbReference type="EMBL" id="AP017470">
    <property type="protein sequence ID" value="BBB32069.1"/>
    <property type="molecule type" value="Genomic_DNA"/>
</dbReference>
<evidence type="ECO:0000259" key="9">
    <source>
        <dbReference type="PROSITE" id="PS51747"/>
    </source>
</evidence>
<dbReference type="AlphaFoldDB" id="A0A7R6SXR1"/>
<dbReference type="RefSeq" id="WP_201328408.1">
    <property type="nucleotide sequence ID" value="NZ_AP017470.1"/>
</dbReference>
<evidence type="ECO:0000256" key="1">
    <source>
        <dbReference type="ARBA" id="ARBA00010669"/>
    </source>
</evidence>
<dbReference type="Pfam" id="PF00383">
    <property type="entry name" value="dCMP_cyt_deam_1"/>
    <property type="match status" value="1"/>
</dbReference>
<keyword evidence="3 8" id="KW-0819">tRNA processing</keyword>
<feature type="binding site" evidence="8">
    <location>
        <position position="87"/>
    </location>
    <ligand>
        <name>Zn(2+)</name>
        <dbReference type="ChEBI" id="CHEBI:29105"/>
        <note>catalytic</note>
    </ligand>
</feature>
<sequence>MGFSEQDFYFMRIALEQAMEGFDRDEVPIGALVVSKDGVILGKGFNSPISSNDPTAHAEVNAIRDAAKFEKNYRLTGATMYVTLEPCLMCYGAMVHARIERLVFGAYDKRSGLTSHLELIERLNLNHSIKIEGGLLENECGELLSRFFELKRQMKKQSK</sequence>
<comment type="cofactor">
    <cofactor evidence="8">
        <name>Zn(2+)</name>
        <dbReference type="ChEBI" id="CHEBI:29105"/>
    </cofactor>
    <text evidence="8">Binds 1 zinc ion per subunit.</text>
</comment>
<dbReference type="GO" id="GO:0002100">
    <property type="term" value="P:tRNA wobble adenosine to inosine editing"/>
    <property type="evidence" value="ECO:0007669"/>
    <property type="project" value="UniProtKB-UniRule"/>
</dbReference>
<feature type="binding site" evidence="8">
    <location>
        <position position="57"/>
    </location>
    <ligand>
        <name>Zn(2+)</name>
        <dbReference type="ChEBI" id="CHEBI:29105"/>
        <note>catalytic</note>
    </ligand>
</feature>
<keyword evidence="11" id="KW-1185">Reference proteome</keyword>
<dbReference type="PROSITE" id="PS00903">
    <property type="entry name" value="CYT_DCMP_DEAMINASES_1"/>
    <property type="match status" value="1"/>
</dbReference>
<evidence type="ECO:0000313" key="11">
    <source>
        <dbReference type="Proteomes" id="UP000595564"/>
    </source>
</evidence>
<dbReference type="PANTHER" id="PTHR11079">
    <property type="entry name" value="CYTOSINE DEAMINASE FAMILY MEMBER"/>
    <property type="match status" value="1"/>
</dbReference>
<dbReference type="InterPro" id="IPR016193">
    <property type="entry name" value="Cytidine_deaminase-like"/>
</dbReference>
<dbReference type="CDD" id="cd01285">
    <property type="entry name" value="nucleoside_deaminase"/>
    <property type="match status" value="1"/>
</dbReference>
<dbReference type="GO" id="GO:0008270">
    <property type="term" value="F:zinc ion binding"/>
    <property type="evidence" value="ECO:0007669"/>
    <property type="project" value="UniProtKB-UniRule"/>
</dbReference>
<organism evidence="10 11">
    <name type="scientific">Thermotomaculum hydrothermale</name>
    <dbReference type="NCBI Taxonomy" id="981385"/>
    <lineage>
        <taxon>Bacteria</taxon>
        <taxon>Pseudomonadati</taxon>
        <taxon>Acidobacteriota</taxon>
        <taxon>Holophagae</taxon>
        <taxon>Thermotomaculales</taxon>
        <taxon>Thermotomaculaceae</taxon>
        <taxon>Thermotomaculum</taxon>
    </lineage>
</organism>
<dbReference type="Gene3D" id="3.40.140.10">
    <property type="entry name" value="Cytidine Deaminase, domain 2"/>
    <property type="match status" value="1"/>
</dbReference>
<proteinExistence type="inferred from homology"/>
<name>A0A7R6SXR1_9BACT</name>
<evidence type="ECO:0000256" key="4">
    <source>
        <dbReference type="ARBA" id="ARBA00022723"/>
    </source>
</evidence>
<reference evidence="10 11" key="1">
    <citation type="journal article" date="2012" name="Extremophiles">
        <title>Thermotomaculum hydrothermale gen. nov., sp. nov., a novel heterotrophic thermophile within the phylum Acidobacteria from a deep-sea hydrothermal vent chimney in the Southern Okinawa Trough.</title>
        <authorList>
            <person name="Izumi H."/>
            <person name="Nunoura T."/>
            <person name="Miyazaki M."/>
            <person name="Mino S."/>
            <person name="Toki T."/>
            <person name="Takai K."/>
            <person name="Sako Y."/>
            <person name="Sawabe T."/>
            <person name="Nakagawa S."/>
        </authorList>
    </citation>
    <scope>NUCLEOTIDE SEQUENCE [LARGE SCALE GENOMIC DNA]</scope>
    <source>
        <strain evidence="10 11">AC55</strain>
    </source>
</reference>
<evidence type="ECO:0000256" key="5">
    <source>
        <dbReference type="ARBA" id="ARBA00022801"/>
    </source>
</evidence>
<keyword evidence="5 8" id="KW-0378">Hydrolase</keyword>
<dbReference type="InterPro" id="IPR028883">
    <property type="entry name" value="tRNA_aden_deaminase"/>
</dbReference>
<comment type="function">
    <text evidence="8">Catalyzes the deamination of adenosine to inosine at the wobble position 34 of tRNA(Arg2).</text>
</comment>
<dbReference type="InterPro" id="IPR016192">
    <property type="entry name" value="APOBEC/CMP_deaminase_Zn-bd"/>
</dbReference>
<feature type="domain" description="CMP/dCMP-type deaminase" evidence="9">
    <location>
        <begin position="5"/>
        <end position="116"/>
    </location>
</feature>
<comment type="catalytic activity">
    <reaction evidence="7 8">
        <text>adenosine(34) in tRNA + H2O + H(+) = inosine(34) in tRNA + NH4(+)</text>
        <dbReference type="Rhea" id="RHEA:43168"/>
        <dbReference type="Rhea" id="RHEA-COMP:10373"/>
        <dbReference type="Rhea" id="RHEA-COMP:10374"/>
        <dbReference type="ChEBI" id="CHEBI:15377"/>
        <dbReference type="ChEBI" id="CHEBI:15378"/>
        <dbReference type="ChEBI" id="CHEBI:28938"/>
        <dbReference type="ChEBI" id="CHEBI:74411"/>
        <dbReference type="ChEBI" id="CHEBI:82852"/>
        <dbReference type="EC" id="3.5.4.33"/>
    </reaction>
</comment>
<dbReference type="NCBIfam" id="NF008113">
    <property type="entry name" value="PRK10860.1"/>
    <property type="match status" value="1"/>
</dbReference>
<dbReference type="SUPFAM" id="SSF53927">
    <property type="entry name" value="Cytidine deaminase-like"/>
    <property type="match status" value="1"/>
</dbReference>
<keyword evidence="6 8" id="KW-0862">Zinc</keyword>
<gene>
    <name evidence="8 10" type="primary">tadA</name>
    <name evidence="10" type="ORF">TTHT_0478</name>
</gene>
<dbReference type="Proteomes" id="UP000595564">
    <property type="component" value="Chromosome"/>
</dbReference>
<accession>A0A7R6SXR1</accession>
<dbReference type="InterPro" id="IPR002125">
    <property type="entry name" value="CMP_dCMP_dom"/>
</dbReference>
<dbReference type="EC" id="3.5.4.33" evidence="8"/>
<evidence type="ECO:0000313" key="10">
    <source>
        <dbReference type="EMBL" id="BBB32069.1"/>
    </source>
</evidence>
<keyword evidence="4 8" id="KW-0479">Metal-binding</keyword>
<comment type="similarity">
    <text evidence="1">Belongs to the cytidine and deoxycytidylate deaminase family. ADAT2 subfamily.</text>
</comment>
<evidence type="ECO:0000256" key="8">
    <source>
        <dbReference type="HAMAP-Rule" id="MF_00972"/>
    </source>
</evidence>
<feature type="active site" description="Proton donor" evidence="8">
    <location>
        <position position="59"/>
    </location>
</feature>
<evidence type="ECO:0000256" key="2">
    <source>
        <dbReference type="ARBA" id="ARBA00011738"/>
    </source>
</evidence>
<protein>
    <recommendedName>
        <fullName evidence="8">tRNA-specific adenosine deaminase</fullName>
        <ecNumber evidence="8">3.5.4.33</ecNumber>
    </recommendedName>
</protein>
<dbReference type="PROSITE" id="PS51747">
    <property type="entry name" value="CYT_DCMP_DEAMINASES_2"/>
    <property type="match status" value="1"/>
</dbReference>
<dbReference type="HAMAP" id="MF_00972">
    <property type="entry name" value="tRNA_aden_deaminase"/>
    <property type="match status" value="1"/>
</dbReference>
<evidence type="ECO:0000256" key="3">
    <source>
        <dbReference type="ARBA" id="ARBA00022694"/>
    </source>
</evidence>
<feature type="binding site" evidence="8">
    <location>
        <position position="90"/>
    </location>
    <ligand>
        <name>Zn(2+)</name>
        <dbReference type="ChEBI" id="CHEBI:29105"/>
        <note>catalytic</note>
    </ligand>
</feature>
<dbReference type="PANTHER" id="PTHR11079:SF202">
    <property type="entry name" value="TRNA-SPECIFIC ADENOSINE DEAMINASE"/>
    <property type="match status" value="1"/>
</dbReference>